<dbReference type="CDD" id="cd06261">
    <property type="entry name" value="TM_PBP2"/>
    <property type="match status" value="1"/>
</dbReference>
<evidence type="ECO:0000256" key="4">
    <source>
        <dbReference type="ARBA" id="ARBA00022692"/>
    </source>
</evidence>
<feature type="transmembrane region" description="Helical" evidence="7">
    <location>
        <begin position="105"/>
        <end position="130"/>
    </location>
</feature>
<dbReference type="GO" id="GO:0005886">
    <property type="term" value="C:plasma membrane"/>
    <property type="evidence" value="ECO:0007669"/>
    <property type="project" value="UniProtKB-SubCell"/>
</dbReference>
<evidence type="ECO:0000256" key="6">
    <source>
        <dbReference type="ARBA" id="ARBA00023136"/>
    </source>
</evidence>
<name>A0A3T0D758_9FIRM</name>
<dbReference type="Proteomes" id="UP000282930">
    <property type="component" value="Chromosome"/>
</dbReference>
<keyword evidence="6 7" id="KW-0472">Membrane</keyword>
<feature type="transmembrane region" description="Helical" evidence="7">
    <location>
        <begin position="244"/>
        <end position="269"/>
    </location>
</feature>
<evidence type="ECO:0000256" key="2">
    <source>
        <dbReference type="ARBA" id="ARBA00022448"/>
    </source>
</evidence>
<accession>A0A3T0D758</accession>
<evidence type="ECO:0000256" key="1">
    <source>
        <dbReference type="ARBA" id="ARBA00004651"/>
    </source>
</evidence>
<dbReference type="SUPFAM" id="SSF161098">
    <property type="entry name" value="MetI-like"/>
    <property type="match status" value="1"/>
</dbReference>
<evidence type="ECO:0000313" key="10">
    <source>
        <dbReference type="Proteomes" id="UP000282930"/>
    </source>
</evidence>
<feature type="domain" description="ABC transmembrane type-1" evidence="8">
    <location>
        <begin position="103"/>
        <end position="312"/>
    </location>
</feature>
<dbReference type="PANTHER" id="PTHR43386">
    <property type="entry name" value="OLIGOPEPTIDE TRANSPORT SYSTEM PERMEASE PROTEIN APPC"/>
    <property type="match status" value="1"/>
</dbReference>
<evidence type="ECO:0000313" key="9">
    <source>
        <dbReference type="EMBL" id="AZT90893.1"/>
    </source>
</evidence>
<dbReference type="InterPro" id="IPR025966">
    <property type="entry name" value="OppC_N"/>
</dbReference>
<dbReference type="InterPro" id="IPR000515">
    <property type="entry name" value="MetI-like"/>
</dbReference>
<evidence type="ECO:0000256" key="7">
    <source>
        <dbReference type="RuleBase" id="RU363032"/>
    </source>
</evidence>
<reference evidence="9 10" key="1">
    <citation type="submission" date="2018-12" db="EMBL/GenBank/DDBJ databases">
        <title>Genome sequence from the cellulolytic species, Caldicellulosiruptor changbaiensis.</title>
        <authorList>
            <person name="Blumer-Schuette S.E."/>
            <person name="Mendoza C."/>
        </authorList>
    </citation>
    <scope>NUCLEOTIDE SEQUENCE [LARGE SCALE GENOMIC DNA]</scope>
    <source>
        <strain evidence="9 10">CBS-Z</strain>
    </source>
</reference>
<comment type="similarity">
    <text evidence="7">Belongs to the binding-protein-dependent transport system permease family.</text>
</comment>
<feature type="transmembrane region" description="Helical" evidence="7">
    <location>
        <begin position="142"/>
        <end position="162"/>
    </location>
</feature>
<proteinExistence type="inferred from homology"/>
<keyword evidence="10" id="KW-1185">Reference proteome</keyword>
<feature type="transmembrane region" description="Helical" evidence="7">
    <location>
        <begin position="294"/>
        <end position="315"/>
    </location>
</feature>
<keyword evidence="2 7" id="KW-0813">Transport</keyword>
<dbReference type="AlphaFoldDB" id="A0A3T0D758"/>
<organism evidence="9 10">
    <name type="scientific">Caldicellulosiruptor changbaiensis</name>
    <dbReference type="NCBI Taxonomy" id="1222016"/>
    <lineage>
        <taxon>Bacteria</taxon>
        <taxon>Bacillati</taxon>
        <taxon>Bacillota</taxon>
        <taxon>Bacillota incertae sedis</taxon>
        <taxon>Caldicellulosiruptorales</taxon>
        <taxon>Caldicellulosiruptoraceae</taxon>
        <taxon>Caldicellulosiruptor</taxon>
    </lineage>
</organism>
<keyword evidence="5 7" id="KW-1133">Transmembrane helix</keyword>
<dbReference type="KEGG" id="ccha:ELD05_09700"/>
<evidence type="ECO:0000256" key="5">
    <source>
        <dbReference type="ARBA" id="ARBA00022989"/>
    </source>
</evidence>
<dbReference type="GO" id="GO:0055085">
    <property type="term" value="P:transmembrane transport"/>
    <property type="evidence" value="ECO:0007669"/>
    <property type="project" value="InterPro"/>
</dbReference>
<dbReference type="InterPro" id="IPR050366">
    <property type="entry name" value="BP-dependent_transpt_permease"/>
</dbReference>
<dbReference type="PROSITE" id="PS50928">
    <property type="entry name" value="ABC_TM1"/>
    <property type="match status" value="1"/>
</dbReference>
<sequence length="325" mass="36146">MENISRELFVPISKEEKQLETIVRPSMSYWQDAWRRLKANKVAMASMWAIIFFIVLAIVGPMVMPYRYDEQLRGQEALGPSLKHLFGTDELGRDLFVRCLYGMRISLSIGIVATIINIVIGVLYGGISGYIGGKVDNIMMRIVDILYSVPLMIYVILLSVSLKPALEKLFDKYSFLSGLQTVGAPLVCIYIALGLTYWISMARIVRGEILSLKQQEYVTAAKTIGASGWRILLRHLIPNSMGSIIVTATLQIPSAIFTESFLSFIGLGVDAPVPSLGSLASDGINGFISYPYRLFFPSLLLCLIILAFNLFGDGLRDALDPRMRK</sequence>
<gene>
    <name evidence="9" type="ORF">ELD05_09700</name>
</gene>
<comment type="subcellular location">
    <subcellularLocation>
        <location evidence="1 7">Cell membrane</location>
        <topology evidence="1 7">Multi-pass membrane protein</topology>
    </subcellularLocation>
</comment>
<keyword evidence="3" id="KW-1003">Cell membrane</keyword>
<dbReference type="PANTHER" id="PTHR43386:SF22">
    <property type="entry name" value="OLIGOPEPTIDE TRANSPORT SYSTEM PERMEASE PROTEIN OPPC"/>
    <property type="match status" value="1"/>
</dbReference>
<dbReference type="Pfam" id="PF12911">
    <property type="entry name" value="OppC_N"/>
    <property type="match status" value="1"/>
</dbReference>
<dbReference type="EMBL" id="CP034791">
    <property type="protein sequence ID" value="AZT90893.1"/>
    <property type="molecule type" value="Genomic_DNA"/>
</dbReference>
<feature type="transmembrane region" description="Helical" evidence="7">
    <location>
        <begin position="42"/>
        <end position="64"/>
    </location>
</feature>
<feature type="transmembrane region" description="Helical" evidence="7">
    <location>
        <begin position="182"/>
        <end position="205"/>
    </location>
</feature>
<dbReference type="InterPro" id="IPR035906">
    <property type="entry name" value="MetI-like_sf"/>
</dbReference>
<evidence type="ECO:0000256" key="3">
    <source>
        <dbReference type="ARBA" id="ARBA00022475"/>
    </source>
</evidence>
<protein>
    <submittedName>
        <fullName evidence="9">ABC transporter permease</fullName>
    </submittedName>
</protein>
<dbReference type="RefSeq" id="WP_127352272.1">
    <property type="nucleotide sequence ID" value="NZ_CP034791.1"/>
</dbReference>
<evidence type="ECO:0000259" key="8">
    <source>
        <dbReference type="PROSITE" id="PS50928"/>
    </source>
</evidence>
<dbReference type="Gene3D" id="1.10.3720.10">
    <property type="entry name" value="MetI-like"/>
    <property type="match status" value="1"/>
</dbReference>
<dbReference type="Pfam" id="PF00528">
    <property type="entry name" value="BPD_transp_1"/>
    <property type="match status" value="1"/>
</dbReference>
<keyword evidence="4 7" id="KW-0812">Transmembrane</keyword>